<dbReference type="PANTHER" id="PTHR43641">
    <property type="entry name" value="FORMATE ACETYLTRANSFERASE 3-RELATED"/>
    <property type="match status" value="1"/>
</dbReference>
<proteinExistence type="predicted"/>
<dbReference type="GO" id="GO:0003824">
    <property type="term" value="F:catalytic activity"/>
    <property type="evidence" value="ECO:0007669"/>
    <property type="project" value="InterPro"/>
</dbReference>
<dbReference type="InterPro" id="IPR051215">
    <property type="entry name" value="GRE"/>
</dbReference>
<evidence type="ECO:0000313" key="4">
    <source>
        <dbReference type="EMBL" id="HJD97007.1"/>
    </source>
</evidence>
<dbReference type="SUPFAM" id="SSF51998">
    <property type="entry name" value="PFL-like glycyl radical enzymes"/>
    <property type="match status" value="1"/>
</dbReference>
<accession>A0A921DSJ7</accession>
<evidence type="ECO:0000256" key="2">
    <source>
        <dbReference type="PROSITE-ProRule" id="PRU00493"/>
    </source>
</evidence>
<dbReference type="EMBL" id="DYZA01000095">
    <property type="protein sequence ID" value="HJD97007.1"/>
    <property type="molecule type" value="Genomic_DNA"/>
</dbReference>
<protein>
    <recommendedName>
        <fullName evidence="3">Glycine radical domain-containing protein</fullName>
    </recommendedName>
</protein>
<dbReference type="Proteomes" id="UP000698963">
    <property type="component" value="Unassembled WGS sequence"/>
</dbReference>
<reference evidence="4" key="2">
    <citation type="submission" date="2021-09" db="EMBL/GenBank/DDBJ databases">
        <authorList>
            <person name="Gilroy R."/>
        </authorList>
    </citation>
    <scope>NUCLEOTIDE SEQUENCE</scope>
    <source>
        <strain evidence="4">ChiGjej2B2-19336</strain>
    </source>
</reference>
<reference evidence="4" key="1">
    <citation type="journal article" date="2021" name="PeerJ">
        <title>Extensive microbial diversity within the chicken gut microbiome revealed by metagenomics and culture.</title>
        <authorList>
            <person name="Gilroy R."/>
            <person name="Ravi A."/>
            <person name="Getino M."/>
            <person name="Pursley I."/>
            <person name="Horton D.L."/>
            <person name="Alikhan N.F."/>
            <person name="Baker D."/>
            <person name="Gharbi K."/>
            <person name="Hall N."/>
            <person name="Watson M."/>
            <person name="Adriaenssens E.M."/>
            <person name="Foster-Nyarko E."/>
            <person name="Jarju S."/>
            <person name="Secka A."/>
            <person name="Antonio M."/>
            <person name="Oren A."/>
            <person name="Chaudhuri R.R."/>
            <person name="La Ragione R."/>
            <person name="Hildebrand F."/>
            <person name="Pallen M.J."/>
        </authorList>
    </citation>
    <scope>NUCLEOTIDE SEQUENCE</scope>
    <source>
        <strain evidence="4">ChiGjej2B2-19336</strain>
    </source>
</reference>
<dbReference type="PROSITE" id="PS51149">
    <property type="entry name" value="GLY_RADICAL_2"/>
    <property type="match status" value="1"/>
</dbReference>
<feature type="domain" description="Glycine radical" evidence="3">
    <location>
        <begin position="1"/>
        <end position="42"/>
    </location>
</feature>
<feature type="non-terminal residue" evidence="4">
    <location>
        <position position="1"/>
    </location>
</feature>
<comment type="caution">
    <text evidence="4">The sequence shown here is derived from an EMBL/GenBank/DDBJ whole genome shotgun (WGS) entry which is preliminary data.</text>
</comment>
<dbReference type="AlphaFoldDB" id="A0A921DSJ7"/>
<dbReference type="PANTHER" id="PTHR43641:SF2">
    <property type="entry name" value="DEHYDRATASE YBIW-RELATED"/>
    <property type="match status" value="1"/>
</dbReference>
<evidence type="ECO:0000313" key="5">
    <source>
        <dbReference type="Proteomes" id="UP000698963"/>
    </source>
</evidence>
<organism evidence="4 5">
    <name type="scientific">Mailhella massiliensis</name>
    <dbReference type="NCBI Taxonomy" id="1903261"/>
    <lineage>
        <taxon>Bacteria</taxon>
        <taxon>Pseudomonadati</taxon>
        <taxon>Thermodesulfobacteriota</taxon>
        <taxon>Desulfovibrionia</taxon>
        <taxon>Desulfovibrionales</taxon>
        <taxon>Desulfovibrionaceae</taxon>
        <taxon>Mailhella</taxon>
    </lineage>
</organism>
<gene>
    <name evidence="4" type="ORF">K8W16_05115</name>
</gene>
<feature type="modified residue" description="Glycine radical" evidence="2">
    <location>
        <position position="17"/>
    </location>
</feature>
<dbReference type="Pfam" id="PF01228">
    <property type="entry name" value="Gly_radical"/>
    <property type="match status" value="1"/>
</dbReference>
<sequence length="42" mass="4788">AQKDPASYRNLLVRIAGYSAYFCDLSRDLQNDVIARTEHADM</sequence>
<evidence type="ECO:0000259" key="3">
    <source>
        <dbReference type="PROSITE" id="PS51149"/>
    </source>
</evidence>
<name>A0A921DSJ7_9BACT</name>
<dbReference type="GO" id="GO:0005829">
    <property type="term" value="C:cytosol"/>
    <property type="evidence" value="ECO:0007669"/>
    <property type="project" value="TreeGrafter"/>
</dbReference>
<keyword evidence="1 2" id="KW-0556">Organic radical</keyword>
<dbReference type="Gene3D" id="3.20.70.20">
    <property type="match status" value="1"/>
</dbReference>
<dbReference type="InterPro" id="IPR001150">
    <property type="entry name" value="Gly_radical"/>
</dbReference>
<dbReference type="RefSeq" id="WP_304121750.1">
    <property type="nucleotide sequence ID" value="NZ_DYZA01000095.1"/>
</dbReference>
<evidence type="ECO:0000256" key="1">
    <source>
        <dbReference type="ARBA" id="ARBA00022818"/>
    </source>
</evidence>